<organism evidence="1 2">
    <name type="scientific">Cupriavidus malaysiensis</name>
    <dbReference type="NCBI Taxonomy" id="367825"/>
    <lineage>
        <taxon>Bacteria</taxon>
        <taxon>Pseudomonadati</taxon>
        <taxon>Pseudomonadota</taxon>
        <taxon>Betaproteobacteria</taxon>
        <taxon>Burkholderiales</taxon>
        <taxon>Burkholderiaceae</taxon>
        <taxon>Cupriavidus</taxon>
    </lineage>
</organism>
<sequence length="68" mass="6786">MMEEAAGRCTEAAEACGHLHALLQAIAELSDGDAVISGLADLGAGLALELSGRMHGTGGALQARVRIG</sequence>
<keyword evidence="2" id="KW-1185">Reference proteome</keyword>
<gene>
    <name evidence="1" type="ORF">BKK80_11610</name>
</gene>
<dbReference type="EMBL" id="CP017754">
    <property type="protein sequence ID" value="AOZ06398.1"/>
    <property type="molecule type" value="Genomic_DNA"/>
</dbReference>
<reference evidence="1 2" key="1">
    <citation type="submission" date="2016-10" db="EMBL/GenBank/DDBJ databases">
        <title>Complete genome sequences of three Cupriavidus strains isolated from various Malaysian environments.</title>
        <authorList>
            <person name="Abdullah A.A.-A."/>
            <person name="Shafie N.A.H."/>
            <person name="Lau N.S."/>
        </authorList>
    </citation>
    <scope>NUCLEOTIDE SEQUENCE [LARGE SCALE GENOMIC DNA]</scope>
    <source>
        <strain evidence="1 2">USMAA1020</strain>
    </source>
</reference>
<dbReference type="Proteomes" id="UP000177515">
    <property type="component" value="Chromosome 1"/>
</dbReference>
<proteinExistence type="predicted"/>
<name>A0ABM6F4M7_9BURK</name>
<evidence type="ECO:0000313" key="1">
    <source>
        <dbReference type="EMBL" id="AOZ06398.1"/>
    </source>
</evidence>
<evidence type="ECO:0000313" key="2">
    <source>
        <dbReference type="Proteomes" id="UP000177515"/>
    </source>
</evidence>
<accession>A0ABM6F4M7</accession>
<protein>
    <submittedName>
        <fullName evidence="1">Uncharacterized protein</fullName>
    </submittedName>
</protein>